<gene>
    <name evidence="2" type="ORF">ACHAXA_001858</name>
</gene>
<evidence type="ECO:0000313" key="2">
    <source>
        <dbReference type="EMBL" id="KAL3812151.1"/>
    </source>
</evidence>
<protein>
    <submittedName>
        <fullName evidence="2">Uncharacterized protein</fullName>
    </submittedName>
</protein>
<reference evidence="2 3" key="1">
    <citation type="submission" date="2024-10" db="EMBL/GenBank/DDBJ databases">
        <title>Updated reference genomes for cyclostephanoid diatoms.</title>
        <authorList>
            <person name="Roberts W.R."/>
            <person name="Alverson A.J."/>
        </authorList>
    </citation>
    <scope>NUCLEOTIDE SEQUENCE [LARGE SCALE GENOMIC DNA]</scope>
    <source>
        <strain evidence="2 3">AJA228-03</strain>
    </source>
</reference>
<name>A0ABD3RK80_9STRA</name>
<proteinExistence type="predicted"/>
<keyword evidence="3" id="KW-1185">Reference proteome</keyword>
<comment type="caution">
    <text evidence="2">The sequence shown here is derived from an EMBL/GenBank/DDBJ whole genome shotgun (WGS) entry which is preliminary data.</text>
</comment>
<accession>A0ABD3RK80</accession>
<organism evidence="2 3">
    <name type="scientific">Cyclostephanos tholiformis</name>
    <dbReference type="NCBI Taxonomy" id="382380"/>
    <lineage>
        <taxon>Eukaryota</taxon>
        <taxon>Sar</taxon>
        <taxon>Stramenopiles</taxon>
        <taxon>Ochrophyta</taxon>
        <taxon>Bacillariophyta</taxon>
        <taxon>Coscinodiscophyceae</taxon>
        <taxon>Thalassiosirophycidae</taxon>
        <taxon>Stephanodiscales</taxon>
        <taxon>Stephanodiscaceae</taxon>
        <taxon>Cyclostephanos</taxon>
    </lineage>
</organism>
<feature type="region of interest" description="Disordered" evidence="1">
    <location>
        <begin position="81"/>
        <end position="105"/>
    </location>
</feature>
<dbReference type="Proteomes" id="UP001530377">
    <property type="component" value="Unassembled WGS sequence"/>
</dbReference>
<evidence type="ECO:0000313" key="3">
    <source>
        <dbReference type="Proteomes" id="UP001530377"/>
    </source>
</evidence>
<dbReference type="AlphaFoldDB" id="A0ABD3RK80"/>
<dbReference type="EMBL" id="JALLPB020000214">
    <property type="protein sequence ID" value="KAL3812151.1"/>
    <property type="molecule type" value="Genomic_DNA"/>
</dbReference>
<sequence length="105" mass="11635">MMVHVHAALDSLAPLVLHQVRYDLDFPPHFTLRSQPRPIDSHVVPAATSADVAGADEANAASSVGAPPPFPGERLCQLIRAHNAGHEKKPRRQNPLQYRYHTYKL</sequence>
<evidence type="ECO:0000256" key="1">
    <source>
        <dbReference type="SAM" id="MobiDB-lite"/>
    </source>
</evidence>